<gene>
    <name evidence="1" type="ORF">GCM10010995_07060</name>
</gene>
<dbReference type="Proteomes" id="UP000636949">
    <property type="component" value="Unassembled WGS sequence"/>
</dbReference>
<name>A0A8J2Z3E9_9GAMM</name>
<reference evidence="1" key="2">
    <citation type="submission" date="2020-09" db="EMBL/GenBank/DDBJ databases">
        <authorList>
            <person name="Sun Q."/>
            <person name="Zhou Y."/>
        </authorList>
    </citation>
    <scope>NUCLEOTIDE SEQUENCE</scope>
    <source>
        <strain evidence="1">CGMCC 1.15758</strain>
    </source>
</reference>
<dbReference type="AlphaFoldDB" id="A0A8J2Z3E9"/>
<sequence>MVLTKRDATTNYPIYLSALIRNYLMRYKLSIEVFAASSQLDKKFLQDIVNQKVHDLTRDQMIDLSEDLGIPVQAVVYPCEILKKDIESAVDAIYDALPENNHAKYDKLDPVSHLERMSNATEKALMLKGYKNIEDCIRANPALPKMVLHSIVKRKMSSMRADTLASISHALDIDPLLLAGIKVNTNNNALDNSNDDNIKHIPLYASVDELRQSKNVNGYIGVQGIQKAFHEDELKAIISQNTQHNVTISVITTPRFDPYTNTKHLYELSDGYIIEVSLYKSSVTTSRIEILDRVESITDEHKARIIGRLVTSITQYKATDKK</sequence>
<protein>
    <submittedName>
        <fullName evidence="1">Uncharacterized protein</fullName>
    </submittedName>
</protein>
<evidence type="ECO:0000313" key="2">
    <source>
        <dbReference type="Proteomes" id="UP000636949"/>
    </source>
</evidence>
<keyword evidence="2" id="KW-1185">Reference proteome</keyword>
<reference evidence="1" key="1">
    <citation type="journal article" date="2014" name="Int. J. Syst. Evol. Microbiol.">
        <title>Complete genome sequence of Corynebacterium casei LMG S-19264T (=DSM 44701T), isolated from a smear-ripened cheese.</title>
        <authorList>
            <consortium name="US DOE Joint Genome Institute (JGI-PGF)"/>
            <person name="Walter F."/>
            <person name="Albersmeier A."/>
            <person name="Kalinowski J."/>
            <person name="Ruckert C."/>
        </authorList>
    </citation>
    <scope>NUCLEOTIDE SEQUENCE</scope>
    <source>
        <strain evidence="1">CGMCC 1.15758</strain>
    </source>
</reference>
<evidence type="ECO:0000313" key="1">
    <source>
        <dbReference type="EMBL" id="GGF92465.1"/>
    </source>
</evidence>
<accession>A0A8J2Z3E9</accession>
<dbReference type="EMBL" id="BMJS01000005">
    <property type="protein sequence ID" value="GGF92465.1"/>
    <property type="molecule type" value="Genomic_DNA"/>
</dbReference>
<proteinExistence type="predicted"/>
<organism evidence="1 2">
    <name type="scientific">Cysteiniphilum litorale</name>
    <dbReference type="NCBI Taxonomy" id="2056700"/>
    <lineage>
        <taxon>Bacteria</taxon>
        <taxon>Pseudomonadati</taxon>
        <taxon>Pseudomonadota</taxon>
        <taxon>Gammaproteobacteria</taxon>
        <taxon>Thiotrichales</taxon>
        <taxon>Fastidiosibacteraceae</taxon>
        <taxon>Cysteiniphilum</taxon>
    </lineage>
</organism>
<comment type="caution">
    <text evidence="1">The sequence shown here is derived from an EMBL/GenBank/DDBJ whole genome shotgun (WGS) entry which is preliminary data.</text>
</comment>
<dbReference type="RefSeq" id="WP_117002072.1">
    <property type="nucleotide sequence ID" value="NZ_BMJS01000005.1"/>
</dbReference>